<sequence length="225" mass="24429">MKNSLKFIAAIFLVVFFTGCSIKEPEPYDYSEFLQKRPHSILVLMPTNDSTEISGPAAVLANAVAPLSEAGYYVFPVALVNDTFKLNGITEPSEIAAVPLNKLDKIFHADSVLYINIKDYGTSYAVISSSTKVVLEAKLIDIKSGATLWQGSAMAAEDSSSGQSSLLGMLVSAVISQVANTISDRSYDLAAMADAYLFSRDCHNCILYGPYSPYYGKDAQLHKDR</sequence>
<dbReference type="GeneID" id="28663297"/>
<name>A0A0M4SVM3_9BACT</name>
<evidence type="ECO:0000313" key="1">
    <source>
        <dbReference type="EMBL" id="ALF48266.1"/>
    </source>
</evidence>
<dbReference type="PROSITE" id="PS51257">
    <property type="entry name" value="PROKAR_LIPOPROTEIN"/>
    <property type="match status" value="1"/>
</dbReference>
<accession>A0A0M4SVM3</accession>
<protein>
    <submittedName>
        <fullName evidence="1">Putative lipoprotein (DUF799 domain)</fullName>
    </submittedName>
</protein>
<dbReference type="KEGG" id="ccoc:CCON33237_1618"/>
<reference evidence="2" key="1">
    <citation type="submission" date="2015-08" db="EMBL/GenBank/DDBJ databases">
        <title>Comparative genomics of the Campylobacter concisus group.</title>
        <authorList>
            <person name="Miller W.G."/>
            <person name="Yee E."/>
            <person name="Chapman M.H."/>
            <person name="Huynh S."/>
            <person name="Bono J.L."/>
            <person name="On S.L.W."/>
            <person name="St Leger J."/>
            <person name="Foster G."/>
            <person name="Parker C.T."/>
        </authorList>
    </citation>
    <scope>NUCLEOTIDE SEQUENCE [LARGE SCALE GENOMIC DNA]</scope>
    <source>
        <strain evidence="2">ATCC 33237</strain>
    </source>
</reference>
<dbReference type="RefSeq" id="WP_054197183.1">
    <property type="nucleotide sequence ID" value="NZ_CP012541.1"/>
</dbReference>
<dbReference type="PATRIC" id="fig|199.248.peg.1670"/>
<organism evidence="1 2">
    <name type="scientific">Campylobacter concisus</name>
    <dbReference type="NCBI Taxonomy" id="199"/>
    <lineage>
        <taxon>Bacteria</taxon>
        <taxon>Pseudomonadati</taxon>
        <taxon>Campylobacterota</taxon>
        <taxon>Epsilonproteobacteria</taxon>
        <taxon>Campylobacterales</taxon>
        <taxon>Campylobacteraceae</taxon>
        <taxon>Campylobacter</taxon>
    </lineage>
</organism>
<keyword evidence="1" id="KW-0449">Lipoprotein</keyword>
<dbReference type="AlphaFoldDB" id="A0A0M4SVM3"/>
<dbReference type="InterPro" id="IPR008517">
    <property type="entry name" value="GNA1162-like"/>
</dbReference>
<dbReference type="EMBL" id="CP012541">
    <property type="protein sequence ID" value="ALF48266.1"/>
    <property type="molecule type" value="Genomic_DNA"/>
</dbReference>
<gene>
    <name evidence="1" type="ORF">CCON33237_1618</name>
</gene>
<dbReference type="Gene3D" id="3.40.50.10610">
    <property type="entry name" value="ABC-type transport auxiliary lipoprotein component"/>
    <property type="match status" value="1"/>
</dbReference>
<evidence type="ECO:0000313" key="2">
    <source>
        <dbReference type="Proteomes" id="UP000066049"/>
    </source>
</evidence>
<dbReference type="Pfam" id="PF05643">
    <property type="entry name" value="GNA1162-like"/>
    <property type="match status" value="1"/>
</dbReference>
<proteinExistence type="predicted"/>
<dbReference type="Proteomes" id="UP000066049">
    <property type="component" value="Chromosome"/>
</dbReference>